<proteinExistence type="predicted"/>
<sequence length="278" mass="30515">MQRTIQGLPPSFHETFFPDRRHLSALLKLAKNGYSGTIDTISADSGIPTGRSSGKVLPHLKYAHAMGITTASAGSNGVYTLQLTPLGRLFAVEDPLLHEPLTQLILHLMLSRPIGGAAAWHVLFGRSRLALGRVSSVEAATSFLVQELGNSSSLPGPLFTTYREEASFARTGMLTVEKNVVLRGALPMLEEFYWAYACTWLAHWELTAPAMQQLPLSELENLSRFFESSGWMDKAVDDFLAWTTAQGITSVDRQTGAPLIMKIKSSDELIAYIYSDLL</sequence>
<dbReference type="EMBL" id="JACBYR010000001">
    <property type="protein sequence ID" value="NYE80782.1"/>
    <property type="molecule type" value="Genomic_DNA"/>
</dbReference>
<gene>
    <name evidence="1" type="ORF">FHW18_000053</name>
</gene>
<evidence type="ECO:0008006" key="3">
    <source>
        <dbReference type="Google" id="ProtNLM"/>
    </source>
</evidence>
<name>A0A7Y9IPY1_9BURK</name>
<accession>A0A7Y9IPY1</accession>
<evidence type="ECO:0000313" key="1">
    <source>
        <dbReference type="EMBL" id="NYE80782.1"/>
    </source>
</evidence>
<dbReference type="AlphaFoldDB" id="A0A7Y9IPY1"/>
<protein>
    <recommendedName>
        <fullName evidence="3">DUF4007 family protein</fullName>
    </recommendedName>
</protein>
<dbReference type="Proteomes" id="UP000542125">
    <property type="component" value="Unassembled WGS sequence"/>
</dbReference>
<organism evidence="1 2">
    <name type="scientific">Pigmentiphaga litoralis</name>
    <dbReference type="NCBI Taxonomy" id="516702"/>
    <lineage>
        <taxon>Bacteria</taxon>
        <taxon>Pseudomonadati</taxon>
        <taxon>Pseudomonadota</taxon>
        <taxon>Betaproteobacteria</taxon>
        <taxon>Burkholderiales</taxon>
        <taxon>Alcaligenaceae</taxon>
        <taxon>Pigmentiphaga</taxon>
    </lineage>
</organism>
<dbReference type="RefSeq" id="WP_179582224.1">
    <property type="nucleotide sequence ID" value="NZ_JACBYR010000001.1"/>
</dbReference>
<evidence type="ECO:0000313" key="2">
    <source>
        <dbReference type="Proteomes" id="UP000542125"/>
    </source>
</evidence>
<keyword evidence="2" id="KW-1185">Reference proteome</keyword>
<comment type="caution">
    <text evidence="1">The sequence shown here is derived from an EMBL/GenBank/DDBJ whole genome shotgun (WGS) entry which is preliminary data.</text>
</comment>
<reference evidence="1 2" key="1">
    <citation type="submission" date="2020-07" db="EMBL/GenBank/DDBJ databases">
        <title>Genomic Encyclopedia of Type Strains, Phase IV (KMG-V): Genome sequencing to study the core and pangenomes of soil and plant-associated prokaryotes.</title>
        <authorList>
            <person name="Whitman W."/>
        </authorList>
    </citation>
    <scope>NUCLEOTIDE SEQUENCE [LARGE SCALE GENOMIC DNA]</scope>
    <source>
        <strain evidence="1 2">SAS40</strain>
    </source>
</reference>